<proteinExistence type="predicted"/>
<accession>A0A3S4DG66</accession>
<name>A0A3S4DG66_SEROD</name>
<dbReference type="RefSeq" id="WP_004956578.1">
    <property type="nucleotide sequence ID" value="NZ_LR134117.1"/>
</dbReference>
<sequence>MIDTKERAEFEREYLRVWGYEDWQRQYIFQILTENDLDESEYSYVGKYFETNVERCWQLWLAAKSAK</sequence>
<reference evidence="1 2" key="1">
    <citation type="submission" date="2018-12" db="EMBL/GenBank/DDBJ databases">
        <authorList>
            <consortium name="Pathogen Informatics"/>
        </authorList>
    </citation>
    <scope>NUCLEOTIDE SEQUENCE [LARGE SCALE GENOMIC DNA]</scope>
    <source>
        <strain evidence="1 2">NCTC11214</strain>
    </source>
</reference>
<dbReference type="KEGG" id="sof:NCTC11214_01579"/>
<evidence type="ECO:0000313" key="2">
    <source>
        <dbReference type="Proteomes" id="UP000281391"/>
    </source>
</evidence>
<evidence type="ECO:0000313" key="1">
    <source>
        <dbReference type="EMBL" id="VDZ54931.1"/>
    </source>
</evidence>
<dbReference type="AlphaFoldDB" id="A0A3S4DG66"/>
<dbReference type="EMBL" id="LR134117">
    <property type="protein sequence ID" value="VDZ54931.1"/>
    <property type="molecule type" value="Genomic_DNA"/>
</dbReference>
<gene>
    <name evidence="1" type="ORF">NCTC11214_01579</name>
</gene>
<dbReference type="Proteomes" id="UP000281391">
    <property type="component" value="Chromosome"/>
</dbReference>
<protein>
    <submittedName>
        <fullName evidence="1">Uncharacterized protein</fullName>
    </submittedName>
</protein>
<organism evidence="1 2">
    <name type="scientific">Serratia odorifera</name>
    <dbReference type="NCBI Taxonomy" id="618"/>
    <lineage>
        <taxon>Bacteria</taxon>
        <taxon>Pseudomonadati</taxon>
        <taxon>Pseudomonadota</taxon>
        <taxon>Gammaproteobacteria</taxon>
        <taxon>Enterobacterales</taxon>
        <taxon>Yersiniaceae</taxon>
        <taxon>Serratia</taxon>
    </lineage>
</organism>